<feature type="non-terminal residue" evidence="1">
    <location>
        <position position="61"/>
    </location>
</feature>
<dbReference type="AlphaFoldDB" id="A0A382NTP8"/>
<name>A0A382NTP8_9ZZZZ</name>
<feature type="non-terminal residue" evidence="1">
    <location>
        <position position="1"/>
    </location>
</feature>
<reference evidence="1" key="1">
    <citation type="submission" date="2018-05" db="EMBL/GenBank/DDBJ databases">
        <authorList>
            <person name="Lanie J.A."/>
            <person name="Ng W.-L."/>
            <person name="Kazmierczak K.M."/>
            <person name="Andrzejewski T.M."/>
            <person name="Davidsen T.M."/>
            <person name="Wayne K.J."/>
            <person name="Tettelin H."/>
            <person name="Glass J.I."/>
            <person name="Rusch D."/>
            <person name="Podicherti R."/>
            <person name="Tsui H.-C.T."/>
            <person name="Winkler M.E."/>
        </authorList>
    </citation>
    <scope>NUCLEOTIDE SEQUENCE</scope>
</reference>
<evidence type="ECO:0000313" key="1">
    <source>
        <dbReference type="EMBL" id="SVC63715.1"/>
    </source>
</evidence>
<sequence length="61" mass="6629">VLKLAVYGYLFWLLLALGGCSGQSKDAITVAGTTFPNTIGEQHWRTFQQNIQDAGTEGLDL</sequence>
<accession>A0A382NTP8</accession>
<proteinExistence type="predicted"/>
<gene>
    <name evidence="1" type="ORF">METZ01_LOCUS316569</name>
</gene>
<protein>
    <submittedName>
        <fullName evidence="1">Uncharacterized protein</fullName>
    </submittedName>
</protein>
<dbReference type="EMBL" id="UINC01102246">
    <property type="protein sequence ID" value="SVC63715.1"/>
    <property type="molecule type" value="Genomic_DNA"/>
</dbReference>
<organism evidence="1">
    <name type="scientific">marine metagenome</name>
    <dbReference type="NCBI Taxonomy" id="408172"/>
    <lineage>
        <taxon>unclassified sequences</taxon>
        <taxon>metagenomes</taxon>
        <taxon>ecological metagenomes</taxon>
    </lineage>
</organism>